<dbReference type="CDD" id="cd02809">
    <property type="entry name" value="alpha_hydroxyacid_oxid_FMN"/>
    <property type="match status" value="1"/>
</dbReference>
<dbReference type="Gene3D" id="3.20.20.70">
    <property type="entry name" value="Aldolase class I"/>
    <property type="match status" value="1"/>
</dbReference>
<keyword evidence="4 9" id="KW-0560">Oxidoreductase</keyword>
<evidence type="ECO:0000256" key="5">
    <source>
        <dbReference type="ARBA" id="ARBA00024042"/>
    </source>
</evidence>
<evidence type="ECO:0000256" key="7">
    <source>
        <dbReference type="PIRSR" id="PIRSR000138-2"/>
    </source>
</evidence>
<feature type="binding site" evidence="7">
    <location>
        <begin position="333"/>
        <end position="334"/>
    </location>
    <ligand>
        <name>FMN</name>
        <dbReference type="ChEBI" id="CHEBI:58210"/>
    </ligand>
</feature>
<dbReference type="AlphaFoldDB" id="A0AA97FAX8"/>
<feature type="binding site" evidence="7">
    <location>
        <position position="132"/>
    </location>
    <ligand>
        <name>glyoxylate</name>
        <dbReference type="ChEBI" id="CHEBI:36655"/>
    </ligand>
</feature>
<dbReference type="InterPro" id="IPR000262">
    <property type="entry name" value="FMN-dep_DH"/>
</dbReference>
<keyword evidence="3 7" id="KW-0288">FMN</keyword>
<feature type="binding site" evidence="7">
    <location>
        <position position="282"/>
    </location>
    <ligand>
        <name>glyoxylate</name>
        <dbReference type="ChEBI" id="CHEBI:36655"/>
    </ligand>
</feature>
<comment type="cofactor">
    <cofactor evidence="1">
        <name>FMN</name>
        <dbReference type="ChEBI" id="CHEBI:58210"/>
    </cofactor>
</comment>
<name>A0AA97FAX8_9SPHN</name>
<dbReference type="PANTHER" id="PTHR10578:SF107">
    <property type="entry name" value="2-HYDROXYACID OXIDASE 1"/>
    <property type="match status" value="1"/>
</dbReference>
<evidence type="ECO:0000259" key="8">
    <source>
        <dbReference type="PROSITE" id="PS51349"/>
    </source>
</evidence>
<feature type="binding site" evidence="7">
    <location>
        <position position="109"/>
    </location>
    <ligand>
        <name>FMN</name>
        <dbReference type="ChEBI" id="CHEBI:58210"/>
    </ligand>
</feature>
<gene>
    <name evidence="9" type="ORF">RB602_07275</name>
</gene>
<dbReference type="InterPro" id="IPR012133">
    <property type="entry name" value="Alpha-hydoxy_acid_DH_FMN"/>
</dbReference>
<dbReference type="EC" id="1.-.-.-" evidence="9"/>
<organism evidence="9 10">
    <name type="scientific">Alterisphingorhabdus coralli</name>
    <dbReference type="NCBI Taxonomy" id="3071408"/>
    <lineage>
        <taxon>Bacteria</taxon>
        <taxon>Pseudomonadati</taxon>
        <taxon>Pseudomonadota</taxon>
        <taxon>Alphaproteobacteria</taxon>
        <taxon>Sphingomonadales</taxon>
        <taxon>Sphingomonadaceae</taxon>
        <taxon>Alterisphingorhabdus (ex Yan et al. 2024)</taxon>
    </lineage>
</organism>
<dbReference type="PANTHER" id="PTHR10578">
    <property type="entry name" value="S -2-HYDROXY-ACID OXIDASE-RELATED"/>
    <property type="match status" value="1"/>
</dbReference>
<dbReference type="Pfam" id="PF01070">
    <property type="entry name" value="FMN_dh"/>
    <property type="match status" value="1"/>
</dbReference>
<dbReference type="InterPro" id="IPR008259">
    <property type="entry name" value="FMN_hydac_DH_AS"/>
</dbReference>
<reference evidence="9 10" key="1">
    <citation type="submission" date="2023-10" db="EMBL/GenBank/DDBJ databases">
        <title>Complete genome sequence of a Sphingomonadaceae bacterium.</title>
        <authorList>
            <person name="Yan C."/>
        </authorList>
    </citation>
    <scope>NUCLEOTIDE SEQUENCE [LARGE SCALE GENOMIC DNA]</scope>
    <source>
        <strain evidence="9 10">SCSIO 66989</strain>
    </source>
</reference>
<feature type="domain" description="FMN hydroxy acid dehydrogenase" evidence="8">
    <location>
        <begin position="1"/>
        <end position="382"/>
    </location>
</feature>
<feature type="active site" description="Proton acceptor" evidence="6">
    <location>
        <position position="279"/>
    </location>
</feature>
<keyword evidence="2 7" id="KW-0285">Flavoprotein</keyword>
<dbReference type="FunFam" id="3.20.20.70:FF:000029">
    <property type="entry name" value="L-lactate dehydrogenase"/>
    <property type="match status" value="1"/>
</dbReference>
<evidence type="ECO:0000256" key="3">
    <source>
        <dbReference type="ARBA" id="ARBA00022643"/>
    </source>
</evidence>
<dbReference type="PROSITE" id="PS51349">
    <property type="entry name" value="FMN_HYDROXY_ACID_DH_2"/>
    <property type="match status" value="1"/>
</dbReference>
<feature type="binding site" evidence="7">
    <location>
        <position position="27"/>
    </location>
    <ligand>
        <name>glyoxylate</name>
        <dbReference type="ChEBI" id="CHEBI:36655"/>
    </ligand>
</feature>
<feature type="binding site" evidence="7">
    <location>
        <position position="130"/>
    </location>
    <ligand>
        <name>FMN</name>
        <dbReference type="ChEBI" id="CHEBI:58210"/>
    </ligand>
</feature>
<evidence type="ECO:0000256" key="4">
    <source>
        <dbReference type="ARBA" id="ARBA00023002"/>
    </source>
</evidence>
<feature type="binding site" evidence="7">
    <location>
        <begin position="80"/>
        <end position="82"/>
    </location>
    <ligand>
        <name>FMN</name>
        <dbReference type="ChEBI" id="CHEBI:58210"/>
    </ligand>
</feature>
<sequence>MRLQDCHNIADFRRMAKTRLPYPVFHYIDGAADDEVTKDRNTSAYDQCDLVPDVLAGVEEIDLTTRVMGHDIALPLFLSPTALQRLFHWQGERAVAAAAQKFNTWFGISSLATVSIEEIGESITTPKLFQLYIHKDKGLNRMMIERCQAAKFDALALTVDTIVAGNRERCLRTGFTSPPRLTPRSAISFASHPGWTLNYLLREKFHLPNLDTHVAEGSNVAISVADYFNTMLDQSMNWSDAANIREQWGGTFCLKGIMSAADARRAVEIGADAIMVSNHGGRQLDGSRSPFDQLREIVDTVGGEIEIICDGGIRRGTHVLKALSAGATACSGGRLYLYALAAAGQAGVERSLGNLQAEIARGMKLMGKTRIDQLSEANLRWR</sequence>
<evidence type="ECO:0000313" key="9">
    <source>
        <dbReference type="EMBL" id="WOE76507.1"/>
    </source>
</evidence>
<feature type="binding site" evidence="7">
    <location>
        <position position="158"/>
    </location>
    <ligand>
        <name>FMN</name>
        <dbReference type="ChEBI" id="CHEBI:58210"/>
    </ligand>
</feature>
<dbReference type="RefSeq" id="WP_317084259.1">
    <property type="nucleotide sequence ID" value="NZ_CP136594.1"/>
</dbReference>
<dbReference type="GO" id="GO:0010181">
    <property type="term" value="F:FMN binding"/>
    <property type="evidence" value="ECO:0007669"/>
    <property type="project" value="InterPro"/>
</dbReference>
<proteinExistence type="inferred from homology"/>
<feature type="binding site" evidence="7">
    <location>
        <position position="255"/>
    </location>
    <ligand>
        <name>FMN</name>
        <dbReference type="ChEBI" id="CHEBI:58210"/>
    </ligand>
</feature>
<dbReference type="KEGG" id="acoa:RB602_07275"/>
<dbReference type="EMBL" id="CP136594">
    <property type="protein sequence ID" value="WOE76507.1"/>
    <property type="molecule type" value="Genomic_DNA"/>
</dbReference>
<feature type="binding site" evidence="7">
    <location>
        <begin position="310"/>
        <end position="314"/>
    </location>
    <ligand>
        <name>FMN</name>
        <dbReference type="ChEBI" id="CHEBI:58210"/>
    </ligand>
</feature>
<dbReference type="SUPFAM" id="SSF51395">
    <property type="entry name" value="FMN-linked oxidoreductases"/>
    <property type="match status" value="1"/>
</dbReference>
<evidence type="ECO:0000313" key="10">
    <source>
        <dbReference type="Proteomes" id="UP001302429"/>
    </source>
</evidence>
<keyword evidence="10" id="KW-1185">Reference proteome</keyword>
<dbReference type="InterPro" id="IPR013785">
    <property type="entry name" value="Aldolase_TIM"/>
</dbReference>
<protein>
    <submittedName>
        <fullName evidence="9">Alpha-hydroxy acid oxidase</fullName>
        <ecNumber evidence="9">1.-.-.-</ecNumber>
    </submittedName>
</protein>
<feature type="binding site" evidence="7">
    <location>
        <position position="167"/>
    </location>
    <ligand>
        <name>glyoxylate</name>
        <dbReference type="ChEBI" id="CHEBI:36655"/>
    </ligand>
</feature>
<dbReference type="Proteomes" id="UP001302429">
    <property type="component" value="Chromosome"/>
</dbReference>
<dbReference type="GO" id="GO:0016614">
    <property type="term" value="F:oxidoreductase activity, acting on CH-OH group of donors"/>
    <property type="evidence" value="ECO:0007669"/>
    <property type="project" value="UniProtKB-ARBA"/>
</dbReference>
<evidence type="ECO:0000256" key="2">
    <source>
        <dbReference type="ARBA" id="ARBA00022630"/>
    </source>
</evidence>
<accession>A0AA97FAX8</accession>
<feature type="binding site" evidence="7">
    <location>
        <position position="277"/>
    </location>
    <ligand>
        <name>FMN</name>
        <dbReference type="ChEBI" id="CHEBI:58210"/>
    </ligand>
</feature>
<feature type="binding site" evidence="7">
    <location>
        <position position="279"/>
    </location>
    <ligand>
        <name>glyoxylate</name>
        <dbReference type="ChEBI" id="CHEBI:36655"/>
    </ligand>
</feature>
<evidence type="ECO:0000256" key="1">
    <source>
        <dbReference type="ARBA" id="ARBA00001917"/>
    </source>
</evidence>
<dbReference type="PIRSF" id="PIRSF000138">
    <property type="entry name" value="Al-hdrx_acd_dh"/>
    <property type="match status" value="1"/>
</dbReference>
<dbReference type="PROSITE" id="PS00557">
    <property type="entry name" value="FMN_HYDROXY_ACID_DH_1"/>
    <property type="match status" value="1"/>
</dbReference>
<comment type="similarity">
    <text evidence="5">Belongs to the FMN-dependent alpha-hydroxy acid dehydrogenase family.</text>
</comment>
<evidence type="ECO:0000256" key="6">
    <source>
        <dbReference type="PIRSR" id="PIRSR000138-1"/>
    </source>
</evidence>
<dbReference type="InterPro" id="IPR037396">
    <property type="entry name" value="FMN_HAD"/>
</dbReference>